<dbReference type="InterPro" id="IPR018060">
    <property type="entry name" value="HTH_AraC"/>
</dbReference>
<dbReference type="SUPFAM" id="SSF46689">
    <property type="entry name" value="Homeodomain-like"/>
    <property type="match status" value="2"/>
</dbReference>
<dbReference type="InterPro" id="IPR010499">
    <property type="entry name" value="AraC_E-bd"/>
</dbReference>
<dbReference type="PROSITE" id="PS01124">
    <property type="entry name" value="HTH_ARAC_FAMILY_2"/>
    <property type="match status" value="1"/>
</dbReference>
<dbReference type="EMBL" id="JACHEN010000037">
    <property type="protein sequence ID" value="MBB6218355.1"/>
    <property type="molecule type" value="Genomic_DNA"/>
</dbReference>
<dbReference type="GO" id="GO:0043565">
    <property type="term" value="F:sequence-specific DNA binding"/>
    <property type="evidence" value="ECO:0007669"/>
    <property type="project" value="InterPro"/>
</dbReference>
<dbReference type="SMART" id="SM00342">
    <property type="entry name" value="HTH_ARAC"/>
    <property type="match status" value="1"/>
</dbReference>
<dbReference type="InterPro" id="IPR050959">
    <property type="entry name" value="MarA-like"/>
</dbReference>
<organism evidence="5 6">
    <name type="scientific">Anaerosolibacter carboniphilus</name>
    <dbReference type="NCBI Taxonomy" id="1417629"/>
    <lineage>
        <taxon>Bacteria</taxon>
        <taxon>Bacillati</taxon>
        <taxon>Bacillota</taxon>
        <taxon>Clostridia</taxon>
        <taxon>Peptostreptococcales</taxon>
        <taxon>Thermotaleaceae</taxon>
        <taxon>Anaerosolibacter</taxon>
    </lineage>
</organism>
<evidence type="ECO:0000313" key="5">
    <source>
        <dbReference type="EMBL" id="MBB6218355.1"/>
    </source>
</evidence>
<dbReference type="RefSeq" id="WP_184312844.1">
    <property type="nucleotide sequence ID" value="NZ_JACHEN010000037.1"/>
</dbReference>
<keyword evidence="2" id="KW-0238">DNA-binding</keyword>
<evidence type="ECO:0000313" key="6">
    <source>
        <dbReference type="Proteomes" id="UP000579281"/>
    </source>
</evidence>
<reference evidence="5 6" key="1">
    <citation type="submission" date="2020-08" db="EMBL/GenBank/DDBJ databases">
        <title>Genomic Encyclopedia of Type Strains, Phase IV (KMG-IV): sequencing the most valuable type-strain genomes for metagenomic binning, comparative biology and taxonomic classification.</title>
        <authorList>
            <person name="Goeker M."/>
        </authorList>
    </citation>
    <scope>NUCLEOTIDE SEQUENCE [LARGE SCALE GENOMIC DNA]</scope>
    <source>
        <strain evidence="5 6">DSM 103526</strain>
    </source>
</reference>
<dbReference type="Pfam" id="PF14526">
    <property type="entry name" value="Cass2"/>
    <property type="match status" value="1"/>
</dbReference>
<evidence type="ECO:0000256" key="2">
    <source>
        <dbReference type="ARBA" id="ARBA00023125"/>
    </source>
</evidence>
<keyword evidence="3" id="KW-0804">Transcription</keyword>
<protein>
    <submittedName>
        <fullName evidence="5">AraC family transcriptional regulator</fullName>
    </submittedName>
</protein>
<dbReference type="PANTHER" id="PTHR47504">
    <property type="entry name" value="RIGHT ORIGIN-BINDING PROTEIN"/>
    <property type="match status" value="1"/>
</dbReference>
<proteinExistence type="predicted"/>
<name>A0A841L7W4_9FIRM</name>
<evidence type="ECO:0000256" key="1">
    <source>
        <dbReference type="ARBA" id="ARBA00023015"/>
    </source>
</evidence>
<dbReference type="InterPro" id="IPR011256">
    <property type="entry name" value="Reg_factor_effector_dom_sf"/>
</dbReference>
<dbReference type="InterPro" id="IPR029441">
    <property type="entry name" value="Cass2"/>
</dbReference>
<dbReference type="PANTHER" id="PTHR47504:SF5">
    <property type="entry name" value="RIGHT ORIGIN-BINDING PROTEIN"/>
    <property type="match status" value="1"/>
</dbReference>
<keyword evidence="6" id="KW-1185">Reference proteome</keyword>
<dbReference type="AlphaFoldDB" id="A0A841L7W4"/>
<dbReference type="Gene3D" id="3.20.80.10">
    <property type="entry name" value="Regulatory factor, effector binding domain"/>
    <property type="match status" value="1"/>
</dbReference>
<dbReference type="GO" id="GO:0003700">
    <property type="term" value="F:DNA-binding transcription factor activity"/>
    <property type="evidence" value="ECO:0007669"/>
    <property type="project" value="InterPro"/>
</dbReference>
<dbReference type="Gene3D" id="1.10.10.60">
    <property type="entry name" value="Homeodomain-like"/>
    <property type="match status" value="2"/>
</dbReference>
<sequence length="279" mass="32443">MEWIQILNGAIEYIEAHLLENITINDVADDVHISTYHFQRAFSMITGMSVGEYIRNRRLSLAGQALTQKGAKVLDTALEYGYETAESFSKAFERFHGINPSQAKRTGATLKSFNRIIIKIAIEGGCIIQYRIEKKPAFKVVLYPEVFEASTCEAEIPDRWLEYNRRNKEEVVCPQMGVRIFDQSSNGMFTYGIGCHIDLMNHIPKGFKIYEIPEYTWVIFSCKGPMPDAIQNMWKRIYTEWLPQAQYSFIQEYDIELYTEGDIYSEEYETEIWIPVMEK</sequence>
<feature type="domain" description="HTH araC/xylS-type" evidence="4">
    <location>
        <begin position="8"/>
        <end position="106"/>
    </location>
</feature>
<evidence type="ECO:0000256" key="3">
    <source>
        <dbReference type="ARBA" id="ARBA00023163"/>
    </source>
</evidence>
<accession>A0A841L7W4</accession>
<dbReference type="Pfam" id="PF12833">
    <property type="entry name" value="HTH_18"/>
    <property type="match status" value="1"/>
</dbReference>
<gene>
    <name evidence="5" type="ORF">HNQ80_004519</name>
</gene>
<keyword evidence="1" id="KW-0805">Transcription regulation</keyword>
<evidence type="ECO:0000259" key="4">
    <source>
        <dbReference type="PROSITE" id="PS01124"/>
    </source>
</evidence>
<dbReference type="InterPro" id="IPR009057">
    <property type="entry name" value="Homeodomain-like_sf"/>
</dbReference>
<comment type="caution">
    <text evidence="5">The sequence shown here is derived from an EMBL/GenBank/DDBJ whole genome shotgun (WGS) entry which is preliminary data.</text>
</comment>
<dbReference type="Proteomes" id="UP000579281">
    <property type="component" value="Unassembled WGS sequence"/>
</dbReference>
<dbReference type="SMART" id="SM00871">
    <property type="entry name" value="AraC_E_bind"/>
    <property type="match status" value="1"/>
</dbReference>
<dbReference type="SUPFAM" id="SSF55136">
    <property type="entry name" value="Probable bacterial effector-binding domain"/>
    <property type="match status" value="1"/>
</dbReference>